<name>A0A178MLW0_9CHLR</name>
<feature type="domain" description="PPIase FKBP-type" evidence="7">
    <location>
        <begin position="149"/>
        <end position="237"/>
    </location>
</feature>
<accession>A0A178MLW0</accession>
<keyword evidence="3 5" id="KW-0697">Rotamase</keyword>
<evidence type="ECO:0000313" key="8">
    <source>
        <dbReference type="EMBL" id="OAN49720.1"/>
    </source>
</evidence>
<dbReference type="SUPFAM" id="SSF54534">
    <property type="entry name" value="FKBP-like"/>
    <property type="match status" value="2"/>
</dbReference>
<dbReference type="EMBL" id="LWQS01000011">
    <property type="protein sequence ID" value="OAN49720.1"/>
    <property type="molecule type" value="Genomic_DNA"/>
</dbReference>
<comment type="catalytic activity">
    <reaction evidence="1 5 6">
        <text>[protein]-peptidylproline (omega=180) = [protein]-peptidylproline (omega=0)</text>
        <dbReference type="Rhea" id="RHEA:16237"/>
        <dbReference type="Rhea" id="RHEA-COMP:10747"/>
        <dbReference type="Rhea" id="RHEA-COMP:10748"/>
        <dbReference type="ChEBI" id="CHEBI:83833"/>
        <dbReference type="ChEBI" id="CHEBI:83834"/>
        <dbReference type="EC" id="5.2.1.8"/>
    </reaction>
</comment>
<dbReference type="EC" id="5.2.1.8" evidence="6"/>
<evidence type="ECO:0000256" key="5">
    <source>
        <dbReference type="PROSITE-ProRule" id="PRU00277"/>
    </source>
</evidence>
<keyword evidence="9" id="KW-1185">Reference proteome</keyword>
<evidence type="ECO:0000256" key="1">
    <source>
        <dbReference type="ARBA" id="ARBA00000971"/>
    </source>
</evidence>
<dbReference type="OrthoDB" id="280278at2"/>
<reference evidence="8 9" key="1">
    <citation type="submission" date="2016-04" db="EMBL/GenBank/DDBJ databases">
        <title>Chloroflexus islandicus sp. nov., a thermophilic filamentous anoxygenic phototrophic bacterium from geyser Strokkur (Iceland).</title>
        <authorList>
            <person name="Gaisin V.A."/>
            <person name="Kalashnikov A.M."/>
            <person name="Sukhacheva M.V."/>
            <person name="Grouzdev D.S."/>
            <person name="Ivanov T.M."/>
            <person name="Kuznetsov B."/>
            <person name="Gorlenko V.M."/>
        </authorList>
    </citation>
    <scope>NUCLEOTIDE SEQUENCE [LARGE SCALE GENOMIC DNA]</scope>
    <source>
        <strain evidence="9">isl-2</strain>
    </source>
</reference>
<dbReference type="RefSeq" id="WP_066782450.1">
    <property type="nucleotide sequence ID" value="NZ_LWQS01000011.1"/>
</dbReference>
<dbReference type="InterPro" id="IPR001179">
    <property type="entry name" value="PPIase_FKBP_dom"/>
</dbReference>
<dbReference type="PROSITE" id="PS50059">
    <property type="entry name" value="FKBP_PPIASE"/>
    <property type="match status" value="2"/>
</dbReference>
<organism evidence="8 9">
    <name type="scientific">Chloroflexus islandicus</name>
    <dbReference type="NCBI Taxonomy" id="1707952"/>
    <lineage>
        <taxon>Bacteria</taxon>
        <taxon>Bacillati</taxon>
        <taxon>Chloroflexota</taxon>
        <taxon>Chloroflexia</taxon>
        <taxon>Chloroflexales</taxon>
        <taxon>Chloroflexineae</taxon>
        <taxon>Chloroflexaceae</taxon>
        <taxon>Chloroflexus</taxon>
    </lineage>
</organism>
<feature type="domain" description="PPIase FKBP-type" evidence="7">
    <location>
        <begin position="23"/>
        <end position="111"/>
    </location>
</feature>
<evidence type="ECO:0000313" key="9">
    <source>
        <dbReference type="Proteomes" id="UP000078287"/>
    </source>
</evidence>
<evidence type="ECO:0000259" key="7">
    <source>
        <dbReference type="PROSITE" id="PS50059"/>
    </source>
</evidence>
<proteinExistence type="inferred from homology"/>
<dbReference type="AlphaFoldDB" id="A0A178MLW0"/>
<comment type="similarity">
    <text evidence="2 6">Belongs to the FKBP-type PPIase family.</text>
</comment>
<dbReference type="Pfam" id="PF00254">
    <property type="entry name" value="FKBP_C"/>
    <property type="match status" value="2"/>
</dbReference>
<dbReference type="FunFam" id="3.10.50.40:FF:000047">
    <property type="entry name" value="Peptidylprolyl isomerase"/>
    <property type="match status" value="2"/>
</dbReference>
<dbReference type="PANTHER" id="PTHR43811">
    <property type="entry name" value="FKBP-TYPE PEPTIDYL-PROLYL CIS-TRANS ISOMERASE FKPA"/>
    <property type="match status" value="1"/>
</dbReference>
<dbReference type="PANTHER" id="PTHR43811:SF19">
    <property type="entry name" value="39 KDA FK506-BINDING NUCLEAR PROTEIN"/>
    <property type="match status" value="1"/>
</dbReference>
<keyword evidence="4 5" id="KW-0413">Isomerase</keyword>
<evidence type="ECO:0000256" key="3">
    <source>
        <dbReference type="ARBA" id="ARBA00023110"/>
    </source>
</evidence>
<dbReference type="GO" id="GO:0003755">
    <property type="term" value="F:peptidyl-prolyl cis-trans isomerase activity"/>
    <property type="evidence" value="ECO:0007669"/>
    <property type="project" value="UniProtKB-UniRule"/>
</dbReference>
<dbReference type="Proteomes" id="UP000078287">
    <property type="component" value="Unassembled WGS sequence"/>
</dbReference>
<dbReference type="InterPro" id="IPR046357">
    <property type="entry name" value="PPIase_dom_sf"/>
</dbReference>
<protein>
    <recommendedName>
        <fullName evidence="6">Peptidyl-prolyl cis-trans isomerase</fullName>
        <ecNumber evidence="6">5.2.1.8</ecNumber>
    </recommendedName>
</protein>
<comment type="caution">
    <text evidence="8">The sequence shown here is derived from an EMBL/GenBank/DDBJ whole genome shotgun (WGS) entry which is preliminary data.</text>
</comment>
<evidence type="ECO:0000256" key="2">
    <source>
        <dbReference type="ARBA" id="ARBA00006577"/>
    </source>
</evidence>
<dbReference type="Gene3D" id="3.10.50.40">
    <property type="match status" value="2"/>
</dbReference>
<evidence type="ECO:0000256" key="6">
    <source>
        <dbReference type="RuleBase" id="RU003915"/>
    </source>
</evidence>
<gene>
    <name evidence="8" type="ORF">A6A03_06580</name>
</gene>
<dbReference type="STRING" id="1707952.A6A03_06580"/>
<sequence length="237" mass="24928">MTTPSGLQYVEVQAGHGEQPQPGSVVAVHYRGMLADGSVFDSSYERGEPIRFPLGVGMVIPGWDEGIGLMRVGGKARLIIPPHLGYGAMGYPPVIPPNATLTFDVELVEIMPGPPDAPQDLPADRYTTSPSGLKYADLTVGNGATATAGRTVTVHYTGWLTDGSMFDSSLSRGEPFEFPLGAGRVIRGWDEGVAGMREGGKRQLVIPAALAYGSRGAGGVIPPGATLIFEVELLEVH</sequence>
<evidence type="ECO:0000256" key="4">
    <source>
        <dbReference type="ARBA" id="ARBA00023235"/>
    </source>
</evidence>